<dbReference type="RefSeq" id="WP_099516203.1">
    <property type="nucleotide sequence ID" value="NZ_CP016621.1"/>
</dbReference>
<evidence type="ECO:0008006" key="2">
    <source>
        <dbReference type="Google" id="ProtNLM"/>
    </source>
</evidence>
<dbReference type="KEGG" id="moc:BB934_45255"/>
<proteinExistence type="predicted"/>
<geneLocation type="plasmid" evidence="1">
    <name>unnamed5</name>
</geneLocation>
<organism evidence="1">
    <name type="scientific">Microvirga ossetica</name>
    <dbReference type="NCBI Taxonomy" id="1882682"/>
    <lineage>
        <taxon>Bacteria</taxon>
        <taxon>Pseudomonadati</taxon>
        <taxon>Pseudomonadota</taxon>
        <taxon>Alphaproteobacteria</taxon>
        <taxon>Hyphomicrobiales</taxon>
        <taxon>Methylobacteriaceae</taxon>
        <taxon>Microvirga</taxon>
    </lineage>
</organism>
<protein>
    <recommendedName>
        <fullName evidence="2">ATP-binding protein</fullName>
    </recommendedName>
</protein>
<evidence type="ECO:0000313" key="1">
    <source>
        <dbReference type="EMBL" id="ANY85430.1"/>
    </source>
</evidence>
<accession>A0A1B2EZL2</accession>
<reference evidence="1" key="1">
    <citation type="submission" date="2016-07" db="EMBL/GenBank/DDBJ databases">
        <title>Microvirga ossetica sp. nov. a new species of rhizobia isolated from root nodules of the legume species Vicia alpestris Steven originated from North Ossetia region in the Caucasus.</title>
        <authorList>
            <person name="Safronova V.I."/>
            <person name="Kuznetsova I.G."/>
            <person name="Sazanova A.L."/>
            <person name="Belimov A."/>
            <person name="Andronov E."/>
            <person name="Osledkin Y.S."/>
            <person name="Onishchuk O.P."/>
            <person name="Kurchak O.N."/>
            <person name="Shaposhnikov A.I."/>
            <person name="Willems A."/>
            <person name="Tikhonovich I.A."/>
        </authorList>
    </citation>
    <scope>NUCLEOTIDE SEQUENCE [LARGE SCALE GENOMIC DNA]</scope>
    <source>
        <strain evidence="1">V5/3M</strain>
        <plasmid evidence="1">unnamed5</plasmid>
    </source>
</reference>
<dbReference type="OrthoDB" id="856045at2"/>
<name>A0A1B2EZL2_9HYPH</name>
<keyword evidence="1" id="KW-0614">Plasmid</keyword>
<dbReference type="EMBL" id="CP016621">
    <property type="protein sequence ID" value="ANY85430.1"/>
    <property type="molecule type" value="Genomic_DNA"/>
</dbReference>
<sequence>MNKPFLRSVSLKDDIAVPSRLDHYHPTSRSLPVARAVLSGGATMVIAAYGSGKSLAAGIGALAVDNKPDNHDLMRRLAGRMEKVDPAFASEYTERIDSCSKGRVVTLSGYVRDVSASIAASLCLGAQDGIDDVLAAASRLKGVDRIAIVWDEFGRHLEGLITEGRARDLDTIQSLAEWATRTTASLTLLLHQNVLAYAGTLNQTTRNEWRKIEGRFEAIRFIEDSRELYALIATVIAERPHGQKPDRRVIKGLASSVVEARWFDGIDDTGEVADLLTKAYPITAGALQVLPRLVARVAQNERSLFAFIEGVNLTGPIGLEEVYLAFSEAMRSDVGIGGVHRRWIEAESARSKTTDEVEREILAAAFLLQLGAYGERRHLPKHVLELAVRAKGYPEKRATSAIEALIERKLVLYRKLNDDVSIWHGADIDIASRLRDEHMRRLTSFDLLGFLDKHHPATFLRPIRHNEKHGTTRYLTGSYVKASGLSSIPRDPETGTWGRLIYVICDSSDDVRLARKFATKCDLLRTILVIPEDPIAILDAALEIEGLSALRRDESLLSEDPLVAQELDELLAIARRHLTVVLHRLTTDRPDSTRWYANGKALNVSPEFPAGIAVSALMDEWFPLTPRIVNDQVMRGSLSRQMQTARIRVILRLMEHSTEPFLGYGDDASAESSVYRTVLARTGIHIEEDGRGRFAEPEELTDEGLRAVWKHVRDFFSEPGTKPLTKIVEDLSAPPIGLPSGVIPVIVMAGYRAFGRAVSIYTDGVYVPDVLGFDSSRMFLEPARHEIAVHTDSKAVVKFLDGIVDTFAHTKVGPHDERIRSAHDAVRAWRSGIAEGAFRSRRMTDDARIFLRALNEASDPAEFLTETLPARFGGKARGDQRYQAALRSLETIRNVIDGLVDGYLRDAVEVMTQVMSVYESDDVIESIKGWVSCLDVDGLMKRTDLKMTDKGMLRMARETLNGRQSPEMLARAMSSVLLQRGIERWQDDTKEQLRKELRECRLRIESAALDVSEPPKALAPIIEIRIRHLQEQLARITGMGRGK</sequence>
<dbReference type="AlphaFoldDB" id="A0A1B2EZL2"/>
<gene>
    <name evidence="1" type="ORF">BB934_45255</name>
</gene>